<proteinExistence type="predicted"/>
<name>A0ABY5TKE5_9GAMM</name>
<sequence length="46" mass="5352">MNTDFSEDERNTEQIDFVKAVIQGLIDIKESNTYSLDEAKRRFGIN</sequence>
<organism evidence="1 2">
    <name type="scientific">SAR92 clade bacterium H455</name>
    <dbReference type="NCBI Taxonomy" id="2974818"/>
    <lineage>
        <taxon>Bacteria</taxon>
        <taxon>Pseudomonadati</taxon>
        <taxon>Pseudomonadota</taxon>
        <taxon>Gammaproteobacteria</taxon>
        <taxon>Cellvibrionales</taxon>
        <taxon>Porticoccaceae</taxon>
        <taxon>SAR92 clade</taxon>
    </lineage>
</organism>
<keyword evidence="2" id="KW-1185">Reference proteome</keyword>
<dbReference type="Proteomes" id="UP001059934">
    <property type="component" value="Chromosome"/>
</dbReference>
<protein>
    <recommendedName>
        <fullName evidence="3">Prevent-host-death protein</fullName>
    </recommendedName>
</protein>
<evidence type="ECO:0000313" key="2">
    <source>
        <dbReference type="Proteomes" id="UP001059934"/>
    </source>
</evidence>
<reference evidence="1" key="1">
    <citation type="submission" date="2022-08" db="EMBL/GenBank/DDBJ databases">
        <title>Catabolic pathway analysis in culturable SAR92 clade bacteria reveals their overlooked roles in DMSP degradation in coastal seas.</title>
        <authorList>
            <person name="He X."/>
            <person name="Zhang X."/>
            <person name="Zhang Y."/>
        </authorList>
    </citation>
    <scope>NUCLEOTIDE SEQUENCE</scope>
    <source>
        <strain evidence="1">H455</strain>
    </source>
</reference>
<gene>
    <name evidence="1" type="ORF">NYF23_09735</name>
</gene>
<evidence type="ECO:0008006" key="3">
    <source>
        <dbReference type="Google" id="ProtNLM"/>
    </source>
</evidence>
<accession>A0ABY5TKE5</accession>
<dbReference type="EMBL" id="CP103416">
    <property type="protein sequence ID" value="UVW34299.1"/>
    <property type="molecule type" value="Genomic_DNA"/>
</dbReference>
<evidence type="ECO:0000313" key="1">
    <source>
        <dbReference type="EMBL" id="UVW34299.1"/>
    </source>
</evidence>